<protein>
    <submittedName>
        <fullName evidence="2">Uncharacterized protein</fullName>
    </submittedName>
</protein>
<feature type="compositionally biased region" description="Polar residues" evidence="1">
    <location>
        <begin position="1"/>
        <end position="27"/>
    </location>
</feature>
<evidence type="ECO:0000256" key="1">
    <source>
        <dbReference type="SAM" id="MobiDB-lite"/>
    </source>
</evidence>
<dbReference type="AlphaFoldDB" id="A0A7S0HQ12"/>
<reference evidence="2" key="1">
    <citation type="submission" date="2021-01" db="EMBL/GenBank/DDBJ databases">
        <authorList>
            <person name="Corre E."/>
            <person name="Pelletier E."/>
            <person name="Niang G."/>
            <person name="Scheremetjew M."/>
            <person name="Finn R."/>
            <person name="Kale V."/>
            <person name="Holt S."/>
            <person name="Cochrane G."/>
            <person name="Meng A."/>
            <person name="Brown T."/>
            <person name="Cohen L."/>
        </authorList>
    </citation>
    <scope>NUCLEOTIDE SEQUENCE</scope>
    <source>
        <strain evidence="2">CCMP325</strain>
    </source>
</reference>
<feature type="region of interest" description="Disordered" evidence="1">
    <location>
        <begin position="54"/>
        <end position="130"/>
    </location>
</feature>
<proteinExistence type="predicted"/>
<dbReference type="EMBL" id="HBEO01023537">
    <property type="protein sequence ID" value="CAD8493965.1"/>
    <property type="molecule type" value="Transcribed_RNA"/>
</dbReference>
<gene>
    <name evidence="2" type="ORF">HPHI1048_LOCUS15870</name>
</gene>
<organism evidence="2">
    <name type="scientific">Hanusia phi</name>
    <dbReference type="NCBI Taxonomy" id="3032"/>
    <lineage>
        <taxon>Eukaryota</taxon>
        <taxon>Cryptophyceae</taxon>
        <taxon>Pyrenomonadales</taxon>
        <taxon>Geminigeraceae</taxon>
        <taxon>Hanusia</taxon>
    </lineage>
</organism>
<feature type="compositionally biased region" description="Polar residues" evidence="1">
    <location>
        <begin position="98"/>
        <end position="113"/>
    </location>
</feature>
<evidence type="ECO:0000313" key="2">
    <source>
        <dbReference type="EMBL" id="CAD8493965.1"/>
    </source>
</evidence>
<feature type="region of interest" description="Disordered" evidence="1">
    <location>
        <begin position="1"/>
        <end position="28"/>
    </location>
</feature>
<name>A0A7S0HQ12_9CRYP</name>
<accession>A0A7S0HQ12</accession>
<sequence length="130" mass="14055">MTISNCLSDCHNQPDHTSSTHDSQINAGSFRPAYSGRVGLVTIEIDEEGPQDFGYGADVMIETPHSGTPKFSPVSPMQGAKLNKTQVYKSQPRRQYNKFVSTPSMQGAGNSELSFADAAQGMLEGSPRPF</sequence>